<evidence type="ECO:0000256" key="10">
    <source>
        <dbReference type="ARBA" id="ARBA00022801"/>
    </source>
</evidence>
<dbReference type="Gene3D" id="3.40.50.2300">
    <property type="match status" value="2"/>
</dbReference>
<dbReference type="SUPFAM" id="SSF55874">
    <property type="entry name" value="ATPase domain of HSP90 chaperone/DNA topoisomerase II/histidine kinase"/>
    <property type="match status" value="1"/>
</dbReference>
<dbReference type="GO" id="GO:0005886">
    <property type="term" value="C:plasma membrane"/>
    <property type="evidence" value="ECO:0007669"/>
    <property type="project" value="UniProtKB-SubCell"/>
</dbReference>
<dbReference type="SMART" id="SM00448">
    <property type="entry name" value="REC"/>
    <property type="match status" value="2"/>
</dbReference>
<proteinExistence type="predicted"/>
<dbReference type="CDD" id="cd16922">
    <property type="entry name" value="HATPase_EvgS-ArcB-TorS-like"/>
    <property type="match status" value="1"/>
</dbReference>
<feature type="modified residue" description="4-aspartylphosphate" evidence="17">
    <location>
        <position position="1041"/>
    </location>
</feature>
<dbReference type="SMART" id="SM00091">
    <property type="entry name" value="PAS"/>
    <property type="match status" value="1"/>
</dbReference>
<feature type="domain" description="Response regulatory" evidence="21">
    <location>
        <begin position="853"/>
        <end position="969"/>
    </location>
</feature>
<evidence type="ECO:0000259" key="21">
    <source>
        <dbReference type="PROSITE" id="PS50110"/>
    </source>
</evidence>
<feature type="modified residue" description="4-aspartylphosphate" evidence="17">
    <location>
        <position position="902"/>
    </location>
</feature>
<evidence type="ECO:0000259" key="20">
    <source>
        <dbReference type="PROSITE" id="PS50109"/>
    </source>
</evidence>
<dbReference type="InterPro" id="IPR035965">
    <property type="entry name" value="PAS-like_dom_sf"/>
</dbReference>
<evidence type="ECO:0000259" key="24">
    <source>
        <dbReference type="PROSITE" id="PS50894"/>
    </source>
</evidence>
<keyword evidence="10" id="KW-0378">Hydrolase</keyword>
<dbReference type="GO" id="GO:0006355">
    <property type="term" value="P:regulation of DNA-templated transcription"/>
    <property type="evidence" value="ECO:0007669"/>
    <property type="project" value="InterPro"/>
</dbReference>
<dbReference type="Pfam" id="PF01627">
    <property type="entry name" value="Hpt"/>
    <property type="match status" value="1"/>
</dbReference>
<dbReference type="NCBIfam" id="TIGR00229">
    <property type="entry name" value="sensory_box"/>
    <property type="match status" value="1"/>
</dbReference>
<dbReference type="Gene3D" id="1.10.287.130">
    <property type="match status" value="1"/>
</dbReference>
<keyword evidence="11" id="KW-0067">ATP-binding</keyword>
<sequence>MRSIRTLFMLLFLAMGICSIAMLSVTQKVAELRTQSRDYQQDLHRFYRLSQELKQSSDHLTKFARAYVVTGDDDWEALFNKVLDIRDGKLPLPVGNEYEYWDLAASSAEYVPPFTSETGIPLLQRLRDSGISATEFLELKSALMLSDNLVNIEREAFLAVKGFKLEPDGKELYTGKPDLPYAQSLLYGKVYFEEKAKIMKAIGSAHQAIVHRIEGNIEQTDSQELQYQYVYRVLVAILLASIVVSFTLLWRLYISPLSKLLRTVVNQVKAQDYAFTITQTAYAELQKFIDSLNVVFHHISEQLSQNTLVKDFNIVLRTSQSTQSLCHEVTQFLLHQFPVQQVSIAIYRDDKLIRIAGAGYDDTISREISDQSSTQLSVLLSDKPYSMKSLQGKYTTHVNGGVLELNEIYYFPLCVNKQPVALLEIGTIDTLTPLQYQWLSQMLDDLSVSIQLSQNVELQRKAEQKVLEQSQLNQEILNATPNPMYCLSAQGKYLTVNAKFSELTGLAMHEIVGRTPIEVFSQQEASHHFTKVHQELSQEQCSKNYELSLLDSQGGCRDMLVCEASFNNNKGRVSGIVGILLDLTERKQMESELRDAKDTADAMSRAKGDFLANMSHEIRTPMNAILGMAHLALNTELDPSQRKYLTRINESAKNLLGIINDILDFSKIEAGKLSVESIDFSLDEVFENLTNVISFKAQEKGIEFLLDIDPRVPVGLVGDPLRLGQVLVNLCGNAVKFTEKGEILVSVMPESQSSDDVTLRFSVKDTGIGIDKEKIADLFNAFSQADTSITREFGGTGLGLSISKQLVELMGGQLSVSSAVGMGSTFTFTIHCGLQEAKMRDIAKPISGLAGKRALIVDDNDSARNILMTLLSAMQFDAKAVSNGFEALDELRQSTFDMVFVDWNMPGMNGLELLQTAHQERLLAETKNFLVTAYGREISMDENSSKLVDSLIVKPVNPSNLLDAIMDSYGIEHVTRSSTTTTFEKPVFDGQTLLLVEDNEVNQEVAIGLLNGTNLNIITADNGKLAIEALEHHPIDLVLMDMQMPVMDGITATKAIRERAEWATLPIVAMTANAMQSDVERCHEAGMNDHVAKPINVHNLYQVLSQYLSASNVANAASHTSSSCSTSGSQSNPDRPASADEDDLPTLSGINIKEAIFNTGGNKESYLSILSRFLEMQLEELPMFKEVVEKEDWDMAARMAHTLKGAAANLGVTPLAQLAVKMEKSIDHRSKTVIGELELAGVALDKLHAQLSEWQKRHVNVSEQECGEAAELYKRLVELVEQYDVAAVDVIKQAKDCDVWTDEQKQLLINAIESFEFEQAKEMLTAFPKPE</sequence>
<evidence type="ECO:0000256" key="18">
    <source>
        <dbReference type="SAM" id="MobiDB-lite"/>
    </source>
</evidence>
<dbReference type="FunFam" id="3.30.565.10:FF:000010">
    <property type="entry name" value="Sensor histidine kinase RcsC"/>
    <property type="match status" value="1"/>
</dbReference>
<dbReference type="PROSITE" id="PS50109">
    <property type="entry name" value="HIS_KIN"/>
    <property type="match status" value="1"/>
</dbReference>
<reference evidence="25" key="1">
    <citation type="journal article" date="2018" name="Genome Biol.">
        <title>SKESA: strategic k-mer extension for scrupulous assemblies.</title>
        <authorList>
            <person name="Souvorov A."/>
            <person name="Agarwala R."/>
            <person name="Lipman D.J."/>
        </authorList>
    </citation>
    <scope>NUCLEOTIDE SEQUENCE</scope>
    <source>
        <strain evidence="25">BCW_3452</strain>
    </source>
</reference>
<keyword evidence="9" id="KW-0418">Kinase</keyword>
<dbReference type="Gene3D" id="3.30.450.40">
    <property type="match status" value="1"/>
</dbReference>
<feature type="region of interest" description="Disordered" evidence="18">
    <location>
        <begin position="1118"/>
        <end position="1145"/>
    </location>
</feature>
<evidence type="ECO:0000256" key="14">
    <source>
        <dbReference type="ARBA" id="ARBA00023136"/>
    </source>
</evidence>
<evidence type="ECO:0000256" key="1">
    <source>
        <dbReference type="ARBA" id="ARBA00000085"/>
    </source>
</evidence>
<dbReference type="EC" id="2.7.13.3" evidence="3"/>
<dbReference type="CDD" id="cd00130">
    <property type="entry name" value="PAS"/>
    <property type="match status" value="1"/>
</dbReference>
<evidence type="ECO:0000256" key="19">
    <source>
        <dbReference type="SAM" id="Phobius"/>
    </source>
</evidence>
<dbReference type="Gene3D" id="1.20.120.160">
    <property type="entry name" value="HPT domain"/>
    <property type="match status" value="1"/>
</dbReference>
<dbReference type="Pfam" id="PF02518">
    <property type="entry name" value="HATPase_c"/>
    <property type="match status" value="1"/>
</dbReference>
<dbReference type="SMART" id="SM00388">
    <property type="entry name" value="HisKA"/>
    <property type="match status" value="1"/>
</dbReference>
<evidence type="ECO:0000256" key="9">
    <source>
        <dbReference type="ARBA" id="ARBA00022777"/>
    </source>
</evidence>
<dbReference type="InterPro" id="IPR000014">
    <property type="entry name" value="PAS"/>
</dbReference>
<gene>
    <name evidence="25" type="ORF">I7730_05260</name>
</gene>
<evidence type="ECO:0000256" key="12">
    <source>
        <dbReference type="ARBA" id="ARBA00022989"/>
    </source>
</evidence>
<evidence type="ECO:0000256" key="3">
    <source>
        <dbReference type="ARBA" id="ARBA00012438"/>
    </source>
</evidence>
<dbReference type="SMART" id="SM00387">
    <property type="entry name" value="HATPase_c"/>
    <property type="match status" value="1"/>
</dbReference>
<keyword evidence="14 19" id="KW-0472">Membrane</keyword>
<dbReference type="FunFam" id="1.10.287.130:FF:000038">
    <property type="entry name" value="Sensory transduction histidine kinase"/>
    <property type="match status" value="1"/>
</dbReference>
<dbReference type="Pfam" id="PF00989">
    <property type="entry name" value="PAS"/>
    <property type="match status" value="1"/>
</dbReference>
<dbReference type="SUPFAM" id="SSF55781">
    <property type="entry name" value="GAF domain-like"/>
    <property type="match status" value="1"/>
</dbReference>
<dbReference type="GO" id="GO:0016787">
    <property type="term" value="F:hydrolase activity"/>
    <property type="evidence" value="ECO:0007669"/>
    <property type="project" value="UniProtKB-KW"/>
</dbReference>
<evidence type="ECO:0000256" key="5">
    <source>
        <dbReference type="ARBA" id="ARBA00022553"/>
    </source>
</evidence>
<dbReference type="PROSITE" id="PS50110">
    <property type="entry name" value="RESPONSE_REGULATORY"/>
    <property type="match status" value="2"/>
</dbReference>
<keyword evidence="4" id="KW-1003">Cell membrane</keyword>
<evidence type="ECO:0000256" key="13">
    <source>
        <dbReference type="ARBA" id="ARBA00023012"/>
    </source>
</evidence>
<keyword evidence="15" id="KW-0131">Cell cycle</keyword>
<evidence type="ECO:0000256" key="2">
    <source>
        <dbReference type="ARBA" id="ARBA00004651"/>
    </source>
</evidence>
<dbReference type="InterPro" id="IPR036097">
    <property type="entry name" value="HisK_dim/P_sf"/>
</dbReference>
<dbReference type="InterPro" id="IPR029016">
    <property type="entry name" value="GAF-like_dom_sf"/>
</dbReference>
<feature type="domain" description="PAS" evidence="22">
    <location>
        <begin position="469"/>
        <end position="539"/>
    </location>
</feature>
<feature type="modified residue" description="Phosphohistidine" evidence="16">
    <location>
        <position position="1201"/>
    </location>
</feature>
<dbReference type="GO" id="GO:0000155">
    <property type="term" value="F:phosphorelay sensor kinase activity"/>
    <property type="evidence" value="ECO:0007669"/>
    <property type="project" value="InterPro"/>
</dbReference>
<dbReference type="Gene3D" id="3.30.450.20">
    <property type="entry name" value="PAS domain"/>
    <property type="match status" value="1"/>
</dbReference>
<reference evidence="25" key="2">
    <citation type="submission" date="2019-01" db="EMBL/GenBank/DDBJ databases">
        <authorList>
            <consortium name="NCBI Pathogen Detection Project"/>
        </authorList>
    </citation>
    <scope>NUCLEOTIDE SEQUENCE</scope>
    <source>
        <strain evidence="25">BCW_3452</strain>
    </source>
</reference>
<dbReference type="SUPFAM" id="SSF52172">
    <property type="entry name" value="CheY-like"/>
    <property type="match status" value="2"/>
</dbReference>
<dbReference type="CDD" id="cd00088">
    <property type="entry name" value="HPT"/>
    <property type="match status" value="1"/>
</dbReference>
<evidence type="ECO:0000259" key="23">
    <source>
        <dbReference type="PROSITE" id="PS50113"/>
    </source>
</evidence>
<accession>A0A8H9K8S8</accession>
<comment type="caution">
    <text evidence="25">The sequence shown here is derived from an EMBL/GenBank/DDBJ whole genome shotgun (WGS) entry which is preliminary data.</text>
</comment>
<name>A0A8H9K8S8_VIBVL</name>
<dbReference type="InterPro" id="IPR036641">
    <property type="entry name" value="HPT_dom_sf"/>
</dbReference>
<evidence type="ECO:0000256" key="6">
    <source>
        <dbReference type="ARBA" id="ARBA00022679"/>
    </source>
</evidence>
<keyword evidence="5 17" id="KW-0597">Phosphoprotein</keyword>
<evidence type="ECO:0000256" key="15">
    <source>
        <dbReference type="ARBA" id="ARBA00023306"/>
    </source>
</evidence>
<dbReference type="Gene3D" id="3.30.565.10">
    <property type="entry name" value="Histidine kinase-like ATPase, C-terminal domain"/>
    <property type="match status" value="1"/>
</dbReference>
<dbReference type="SMART" id="SM00073">
    <property type="entry name" value="HPT"/>
    <property type="match status" value="1"/>
</dbReference>
<dbReference type="CDD" id="cd00082">
    <property type="entry name" value="HisKA"/>
    <property type="match status" value="1"/>
</dbReference>
<evidence type="ECO:0000256" key="17">
    <source>
        <dbReference type="PROSITE-ProRule" id="PRU00169"/>
    </source>
</evidence>
<dbReference type="SUPFAM" id="SSF47226">
    <property type="entry name" value="Histidine-containing phosphotransfer domain, HPT domain"/>
    <property type="match status" value="1"/>
</dbReference>
<dbReference type="SUPFAM" id="SSF55785">
    <property type="entry name" value="PYP-like sensor domain (PAS domain)"/>
    <property type="match status" value="1"/>
</dbReference>
<dbReference type="InterPro" id="IPR011006">
    <property type="entry name" value="CheY-like_superfamily"/>
</dbReference>
<feature type="compositionally biased region" description="Low complexity" evidence="18">
    <location>
        <begin position="1118"/>
        <end position="1131"/>
    </location>
</feature>
<comment type="catalytic activity">
    <reaction evidence="1">
        <text>ATP + protein L-histidine = ADP + protein N-phospho-L-histidine.</text>
        <dbReference type="EC" id="2.7.13.3"/>
    </reaction>
</comment>
<keyword evidence="7 19" id="KW-0812">Transmembrane</keyword>
<dbReference type="InterPro" id="IPR005467">
    <property type="entry name" value="His_kinase_dom"/>
</dbReference>
<feature type="domain" description="Histidine kinase" evidence="20">
    <location>
        <begin position="613"/>
        <end position="834"/>
    </location>
</feature>
<dbReference type="PROSITE" id="PS50112">
    <property type="entry name" value="PAS"/>
    <property type="match status" value="1"/>
</dbReference>
<evidence type="ECO:0000256" key="16">
    <source>
        <dbReference type="PROSITE-ProRule" id="PRU00110"/>
    </source>
</evidence>
<feature type="transmembrane region" description="Helical" evidence="19">
    <location>
        <begin position="229"/>
        <end position="253"/>
    </location>
</feature>
<dbReference type="PRINTS" id="PR00344">
    <property type="entry name" value="BCTRLSENSOR"/>
</dbReference>
<evidence type="ECO:0000256" key="11">
    <source>
        <dbReference type="ARBA" id="ARBA00022840"/>
    </source>
</evidence>
<dbReference type="Pfam" id="PF00072">
    <property type="entry name" value="Response_reg"/>
    <property type="match status" value="2"/>
</dbReference>
<evidence type="ECO:0000256" key="7">
    <source>
        <dbReference type="ARBA" id="ARBA00022692"/>
    </source>
</evidence>
<dbReference type="PROSITE" id="PS50113">
    <property type="entry name" value="PAC"/>
    <property type="match status" value="1"/>
</dbReference>
<evidence type="ECO:0000259" key="22">
    <source>
        <dbReference type="PROSITE" id="PS50112"/>
    </source>
</evidence>
<dbReference type="Pfam" id="PF00512">
    <property type="entry name" value="HisKA"/>
    <property type="match status" value="1"/>
</dbReference>
<organism evidence="25">
    <name type="scientific">Vibrio vulnificus</name>
    <dbReference type="NCBI Taxonomy" id="672"/>
    <lineage>
        <taxon>Bacteria</taxon>
        <taxon>Pseudomonadati</taxon>
        <taxon>Pseudomonadota</taxon>
        <taxon>Gammaproteobacteria</taxon>
        <taxon>Vibrionales</taxon>
        <taxon>Vibrionaceae</taxon>
        <taxon>Vibrio</taxon>
    </lineage>
</organism>
<dbReference type="PANTHER" id="PTHR45339">
    <property type="entry name" value="HYBRID SIGNAL TRANSDUCTION HISTIDINE KINASE J"/>
    <property type="match status" value="1"/>
</dbReference>
<dbReference type="InterPro" id="IPR003594">
    <property type="entry name" value="HATPase_dom"/>
</dbReference>
<dbReference type="InterPro" id="IPR000700">
    <property type="entry name" value="PAS-assoc_C"/>
</dbReference>
<feature type="domain" description="Response regulatory" evidence="21">
    <location>
        <begin position="992"/>
        <end position="1108"/>
    </location>
</feature>
<dbReference type="EMBL" id="DACRBY010000005">
    <property type="protein sequence ID" value="HAS8539192.1"/>
    <property type="molecule type" value="Genomic_DNA"/>
</dbReference>
<dbReference type="CDD" id="cd17546">
    <property type="entry name" value="REC_hyHK_CKI1_RcsC-like"/>
    <property type="match status" value="2"/>
</dbReference>
<dbReference type="InterPro" id="IPR003661">
    <property type="entry name" value="HisK_dim/P_dom"/>
</dbReference>
<dbReference type="PROSITE" id="PS50894">
    <property type="entry name" value="HPT"/>
    <property type="match status" value="1"/>
</dbReference>
<dbReference type="GO" id="GO:0005524">
    <property type="term" value="F:ATP binding"/>
    <property type="evidence" value="ECO:0007669"/>
    <property type="project" value="UniProtKB-KW"/>
</dbReference>
<dbReference type="InterPro" id="IPR013767">
    <property type="entry name" value="PAS_fold"/>
</dbReference>
<keyword evidence="8" id="KW-0547">Nucleotide-binding</keyword>
<dbReference type="InterPro" id="IPR004358">
    <property type="entry name" value="Sig_transdc_His_kin-like_C"/>
</dbReference>
<dbReference type="InterPro" id="IPR008207">
    <property type="entry name" value="Sig_transdc_His_kin_Hpt_dom"/>
</dbReference>
<keyword evidence="13" id="KW-0902">Two-component regulatory system</keyword>
<evidence type="ECO:0000256" key="8">
    <source>
        <dbReference type="ARBA" id="ARBA00022741"/>
    </source>
</evidence>
<protein>
    <recommendedName>
        <fullName evidence="3">histidine kinase</fullName>
        <ecNumber evidence="3">2.7.13.3</ecNumber>
    </recommendedName>
</protein>
<keyword evidence="6" id="KW-0808">Transferase</keyword>
<dbReference type="Proteomes" id="UP000863257">
    <property type="component" value="Unassembled WGS sequence"/>
</dbReference>
<feature type="domain" description="PAC" evidence="23">
    <location>
        <begin position="543"/>
        <end position="595"/>
    </location>
</feature>
<evidence type="ECO:0000313" key="25">
    <source>
        <dbReference type="EMBL" id="HAS8539192.1"/>
    </source>
</evidence>
<dbReference type="SUPFAM" id="SSF47384">
    <property type="entry name" value="Homodimeric domain of signal transducing histidine kinase"/>
    <property type="match status" value="1"/>
</dbReference>
<dbReference type="PANTHER" id="PTHR45339:SF1">
    <property type="entry name" value="HYBRID SIGNAL TRANSDUCTION HISTIDINE KINASE J"/>
    <property type="match status" value="1"/>
</dbReference>
<evidence type="ECO:0000256" key="4">
    <source>
        <dbReference type="ARBA" id="ARBA00022475"/>
    </source>
</evidence>
<feature type="domain" description="HPt" evidence="24">
    <location>
        <begin position="1162"/>
        <end position="1254"/>
    </location>
</feature>
<comment type="subcellular location">
    <subcellularLocation>
        <location evidence="2">Cell membrane</location>
        <topology evidence="2">Multi-pass membrane protein</topology>
    </subcellularLocation>
</comment>
<dbReference type="InterPro" id="IPR036890">
    <property type="entry name" value="HATPase_C_sf"/>
</dbReference>
<dbReference type="InterPro" id="IPR001789">
    <property type="entry name" value="Sig_transdc_resp-reg_receiver"/>
</dbReference>
<keyword evidence="12 19" id="KW-1133">Transmembrane helix</keyword>